<dbReference type="EMBL" id="NEMB01000003">
    <property type="protein sequence ID" value="PQQ67152.1"/>
    <property type="molecule type" value="Genomic_DNA"/>
</dbReference>
<dbReference type="Proteomes" id="UP000239720">
    <property type="component" value="Unassembled WGS sequence"/>
</dbReference>
<reference evidence="1 2" key="1">
    <citation type="journal article" date="2018" name="Syst. Appl. Microbiol.">
        <title>Characterization and high-quality draft genome sequence of Herbivorax saccincola A7, an anaerobic, alkaliphilic, thermophilic, cellulolytic, and xylanolytic bacterium.</title>
        <authorList>
            <person name="Aikawa S."/>
            <person name="Baramee S."/>
            <person name="Sermsathanaswadi J."/>
            <person name="Thianheng P."/>
            <person name="Tachaapaikoon C."/>
            <person name="Shikata A."/>
            <person name="Waeonukul R."/>
            <person name="Pason P."/>
            <person name="Ratanakhanokchai K."/>
            <person name="Kosugi A."/>
        </authorList>
    </citation>
    <scope>NUCLEOTIDE SEQUENCE [LARGE SCALE GENOMIC DNA]</scope>
    <source>
        <strain evidence="1 2">A7</strain>
    </source>
</reference>
<gene>
    <name evidence="1" type="ORF">B9R14_10610</name>
</gene>
<sequence length="106" mass="12682">MVYQKLGMSKEEFLDFMDCMDEIDDYKTRVRKDFYILKEREEGKAHRVVFKDLNKILPVNDIKNGNLNNVDRDSVIIQVEGDFYPDIIEEKGLYFLSTPLYEYIKK</sequence>
<dbReference type="AlphaFoldDB" id="A0A2S8RBH3"/>
<protein>
    <submittedName>
        <fullName evidence="1">Uncharacterized protein</fullName>
    </submittedName>
</protein>
<accession>A0A2S8RBH3</accession>
<evidence type="ECO:0000313" key="1">
    <source>
        <dbReference type="EMBL" id="PQQ67152.1"/>
    </source>
</evidence>
<proteinExistence type="predicted"/>
<dbReference type="RefSeq" id="WP_105368228.1">
    <property type="nucleotide sequence ID" value="NZ_NEMB01000003.1"/>
</dbReference>
<evidence type="ECO:0000313" key="2">
    <source>
        <dbReference type="Proteomes" id="UP000239720"/>
    </source>
</evidence>
<name>A0A2S8RBH3_9FIRM</name>
<comment type="caution">
    <text evidence="1">The sequence shown here is derived from an EMBL/GenBank/DDBJ whole genome shotgun (WGS) entry which is preliminary data.</text>
</comment>
<organism evidence="1 2">
    <name type="scientific">Acetivibrio saccincola</name>
    <dbReference type="NCBI Taxonomy" id="1677857"/>
    <lineage>
        <taxon>Bacteria</taxon>
        <taxon>Bacillati</taxon>
        <taxon>Bacillota</taxon>
        <taxon>Clostridia</taxon>
        <taxon>Eubacteriales</taxon>
        <taxon>Oscillospiraceae</taxon>
        <taxon>Acetivibrio</taxon>
    </lineage>
</organism>